<reference evidence="1 2" key="1">
    <citation type="submission" date="2018-10" db="EMBL/GenBank/DDBJ databases">
        <authorList>
            <person name="Ekblom R."/>
            <person name="Jareborg N."/>
        </authorList>
    </citation>
    <scope>NUCLEOTIDE SEQUENCE [LARGE SCALE GENOMIC DNA]</scope>
    <source>
        <tissue evidence="1">Muscle</tissue>
    </source>
</reference>
<dbReference type="EMBL" id="CYRY02004893">
    <property type="protein sequence ID" value="VCW69353.1"/>
    <property type="molecule type" value="Genomic_DNA"/>
</dbReference>
<gene>
    <name evidence="1" type="ORF">BN2614_LOCUS1</name>
</gene>
<comment type="caution">
    <text evidence="1">The sequence shown here is derived from an EMBL/GenBank/DDBJ whole genome shotgun (WGS) entry which is preliminary data.</text>
</comment>
<protein>
    <submittedName>
        <fullName evidence="1">Uncharacterized protein</fullName>
    </submittedName>
</protein>
<sequence length="56" mass="6756">MLPMEVLHQMWSQTKSTRSAKQSRNMPYALIFELTYLGLEDKNLTWRTNSSHLEWR</sequence>
<dbReference type="AlphaFoldDB" id="A0A9X9PWF4"/>
<keyword evidence="2" id="KW-1185">Reference proteome</keyword>
<proteinExistence type="predicted"/>
<dbReference type="Proteomes" id="UP000269945">
    <property type="component" value="Unassembled WGS sequence"/>
</dbReference>
<evidence type="ECO:0000313" key="2">
    <source>
        <dbReference type="Proteomes" id="UP000269945"/>
    </source>
</evidence>
<organism evidence="1 2">
    <name type="scientific">Gulo gulo</name>
    <name type="common">Wolverine</name>
    <name type="synonym">Gluton</name>
    <dbReference type="NCBI Taxonomy" id="48420"/>
    <lineage>
        <taxon>Eukaryota</taxon>
        <taxon>Metazoa</taxon>
        <taxon>Chordata</taxon>
        <taxon>Craniata</taxon>
        <taxon>Vertebrata</taxon>
        <taxon>Euteleostomi</taxon>
        <taxon>Mammalia</taxon>
        <taxon>Eutheria</taxon>
        <taxon>Laurasiatheria</taxon>
        <taxon>Carnivora</taxon>
        <taxon>Caniformia</taxon>
        <taxon>Musteloidea</taxon>
        <taxon>Mustelidae</taxon>
        <taxon>Guloninae</taxon>
        <taxon>Gulo</taxon>
    </lineage>
</organism>
<accession>A0A9X9PWF4</accession>
<evidence type="ECO:0000313" key="1">
    <source>
        <dbReference type="EMBL" id="VCW69353.1"/>
    </source>
</evidence>
<name>A0A9X9PWF4_GULGU</name>